<evidence type="ECO:0000313" key="1">
    <source>
        <dbReference type="EMBL" id="CEL62141.1"/>
    </source>
</evidence>
<reference evidence="1 2" key="1">
    <citation type="submission" date="2014-11" db="EMBL/GenBank/DDBJ databases">
        <authorList>
            <person name="Wibberg Daniel"/>
        </authorList>
    </citation>
    <scope>NUCLEOTIDE SEQUENCE [LARGE SCALE GENOMIC DNA]</scope>
    <source>
        <strain evidence="1">Rhizoctonia solani AG1-IB 7/3/14</strain>
    </source>
</reference>
<gene>
    <name evidence="1" type="ORF">RSOLAG1IB_10235</name>
</gene>
<proteinExistence type="predicted"/>
<name>A0A0B7FW25_THACB</name>
<sequence length="69" mass="8035">MLYEYYPFPLTLRFIQSIYVDGENNHARGQLEGYHRCLKGQDIRDRRRYSQSAALALPRETVGKGTNIS</sequence>
<keyword evidence="2" id="KW-1185">Reference proteome</keyword>
<accession>A0A0B7FW25</accession>
<dbReference type="Proteomes" id="UP000059188">
    <property type="component" value="Unassembled WGS sequence"/>
</dbReference>
<evidence type="ECO:0000313" key="2">
    <source>
        <dbReference type="Proteomes" id="UP000059188"/>
    </source>
</evidence>
<dbReference type="EMBL" id="LN679161">
    <property type="protein sequence ID" value="CEL62141.1"/>
    <property type="molecule type" value="Genomic_DNA"/>
</dbReference>
<dbReference type="AlphaFoldDB" id="A0A0B7FW25"/>
<organism evidence="1 2">
    <name type="scientific">Thanatephorus cucumeris (strain AG1-IB / isolate 7/3/14)</name>
    <name type="common">Lettuce bottom rot fungus</name>
    <name type="synonym">Rhizoctonia solani</name>
    <dbReference type="NCBI Taxonomy" id="1108050"/>
    <lineage>
        <taxon>Eukaryota</taxon>
        <taxon>Fungi</taxon>
        <taxon>Dikarya</taxon>
        <taxon>Basidiomycota</taxon>
        <taxon>Agaricomycotina</taxon>
        <taxon>Agaricomycetes</taxon>
        <taxon>Cantharellales</taxon>
        <taxon>Ceratobasidiaceae</taxon>
        <taxon>Rhizoctonia</taxon>
        <taxon>Rhizoctonia solani AG-1</taxon>
    </lineage>
</organism>
<protein>
    <submittedName>
        <fullName evidence="1">Uncharacterized protein</fullName>
    </submittedName>
</protein>